<feature type="compositionally biased region" description="Polar residues" evidence="2">
    <location>
        <begin position="173"/>
        <end position="186"/>
    </location>
</feature>
<keyword evidence="4" id="KW-1185">Reference proteome</keyword>
<name>A0A8T1VIG6_9STRA</name>
<protein>
    <submittedName>
        <fullName evidence="3">Uncharacterized protein</fullName>
    </submittedName>
</protein>
<accession>A0A8T1VIG6</accession>
<reference evidence="3" key="1">
    <citation type="submission" date="2021-02" db="EMBL/GenBank/DDBJ databases">
        <authorList>
            <person name="Palmer J.M."/>
        </authorList>
    </citation>
    <scope>NUCLEOTIDE SEQUENCE</scope>
    <source>
        <strain evidence="3">SCRP734</strain>
    </source>
</reference>
<feature type="compositionally biased region" description="Acidic residues" evidence="2">
    <location>
        <begin position="442"/>
        <end position="457"/>
    </location>
</feature>
<evidence type="ECO:0000313" key="3">
    <source>
        <dbReference type="EMBL" id="KAG7380871.1"/>
    </source>
</evidence>
<organism evidence="3 4">
    <name type="scientific">Phytophthora pseudosyringae</name>
    <dbReference type="NCBI Taxonomy" id="221518"/>
    <lineage>
        <taxon>Eukaryota</taxon>
        <taxon>Sar</taxon>
        <taxon>Stramenopiles</taxon>
        <taxon>Oomycota</taxon>
        <taxon>Peronosporomycetes</taxon>
        <taxon>Peronosporales</taxon>
        <taxon>Peronosporaceae</taxon>
        <taxon>Phytophthora</taxon>
    </lineage>
</organism>
<feature type="region of interest" description="Disordered" evidence="2">
    <location>
        <begin position="173"/>
        <end position="201"/>
    </location>
</feature>
<feature type="compositionally biased region" description="Basic and acidic residues" evidence="2">
    <location>
        <begin position="427"/>
        <end position="441"/>
    </location>
</feature>
<keyword evidence="1" id="KW-0175">Coiled coil</keyword>
<proteinExistence type="predicted"/>
<feature type="compositionally biased region" description="Low complexity" evidence="2">
    <location>
        <begin position="408"/>
        <end position="417"/>
    </location>
</feature>
<dbReference type="OrthoDB" id="105949at2759"/>
<gene>
    <name evidence="3" type="ORF">PHYPSEUDO_006706</name>
</gene>
<dbReference type="Proteomes" id="UP000694044">
    <property type="component" value="Unassembled WGS sequence"/>
</dbReference>
<feature type="compositionally biased region" description="Basic and acidic residues" evidence="2">
    <location>
        <begin position="340"/>
        <end position="349"/>
    </location>
</feature>
<feature type="region of interest" description="Disordered" evidence="2">
    <location>
        <begin position="408"/>
        <end position="478"/>
    </location>
</feature>
<feature type="compositionally biased region" description="Basic and acidic residues" evidence="2">
    <location>
        <begin position="366"/>
        <end position="387"/>
    </location>
</feature>
<evidence type="ECO:0000313" key="4">
    <source>
        <dbReference type="Proteomes" id="UP000694044"/>
    </source>
</evidence>
<dbReference type="AlphaFoldDB" id="A0A8T1VIG6"/>
<feature type="region of interest" description="Disordered" evidence="2">
    <location>
        <begin position="766"/>
        <end position="795"/>
    </location>
</feature>
<evidence type="ECO:0000256" key="2">
    <source>
        <dbReference type="SAM" id="MobiDB-lite"/>
    </source>
</evidence>
<feature type="coiled-coil region" evidence="1">
    <location>
        <begin position="496"/>
        <end position="530"/>
    </location>
</feature>
<feature type="region of interest" description="Disordered" evidence="2">
    <location>
        <begin position="339"/>
        <end position="387"/>
    </location>
</feature>
<dbReference type="EMBL" id="JAGDFM010000272">
    <property type="protein sequence ID" value="KAG7380871.1"/>
    <property type="molecule type" value="Genomic_DNA"/>
</dbReference>
<comment type="caution">
    <text evidence="3">The sequence shown here is derived from an EMBL/GenBank/DDBJ whole genome shotgun (WGS) entry which is preliminary data.</text>
</comment>
<sequence>MASALPACAGVFARAHCPHPRLFEEEYKRDGVDAARMAPAVAAELLVLPEAPFRCLTCWLCALLCLPSISIRSPGAIGTEAPRCFPHCCPHHVERSYCGSSLEVVLRVGPESDVVQDSRALGEPFDVANVFVFARFEIVDGKPLSGAFSLCYLRSVSQSEMNPEASWIEGVRQTATDRQQHSQQLHGRQPPSHPSSSEGNAPATFVLNGQAFAKWYYHWESGANKVQRATKHALKAYVFYQTQEGEAPDPVQAISPSESAVQRGSTRDGTLALLCVVTSPPFTVVSYRRAPLEACAGPGALGMDVAVSLVPHYATDTAHPVDSRLRRLVQHQISQAFQEYNHHQQHQQDPRSGSSGSFDPFGAPRSLDEQDEGRVGSGDRGKYGRYRQLQEREGLRFRLLTPEDAALSGSSLLGQSQPQETRLVFDSTRRRNDHPPWRDTSMEEEEAEDDCDQDDFRDEAVPQPLTPRGWMPPSASGYEVKVSGPVGTPPSTTDPVRQAERAANIALLRIKQQQQQLDNHPRELQQLTDLAIVHFFVSRITANSIKSLANLEVVFTIAISQHWRYASGGATDLARLLLSVAMVKFGKRPQGATGSRSNTAGPLADAKLEELMLVLAEVCVWAFSPESVELVQSLLTACHPLLLESLQSSGSSESEEDGQELRTAFLECAGRCWSALDGFLRTPRATQTTIRSVRELSDAVLGVVYSCPELEELRSGLRAMLQRPTVVLEDSKENTGLDALFGSVTPRCNLTGWRGFVAQVREGYLRDQSSGRAPPQTPMQGGQGRTPAGAASTTLTAQDAPSMWTSCLALSQLLHLKIAVAGDPLHTLYVRAEPSVLSPDNAWLRLICDGRVRVAPVAPNGLTSLMGGASCGFGGDYVAYRLEPQDPTLDSVCVEFYWWPVGKTQGEDQRRLAAYRSVMTLKTAAGSALMEGRMDLERSFVERQTIDAAEVPELELWAPTERVQAVAGWKSWLSIEGVYARRYC</sequence>
<evidence type="ECO:0000256" key="1">
    <source>
        <dbReference type="SAM" id="Coils"/>
    </source>
</evidence>